<evidence type="ECO:0000256" key="2">
    <source>
        <dbReference type="ARBA" id="ARBA00022630"/>
    </source>
</evidence>
<evidence type="ECO:0000256" key="3">
    <source>
        <dbReference type="ARBA" id="ARBA00022643"/>
    </source>
</evidence>
<dbReference type="InterPro" id="IPR012349">
    <property type="entry name" value="Split_barrel_FMN-bd"/>
</dbReference>
<dbReference type="RefSeq" id="WP_071878034.1">
    <property type="nucleotide sequence ID" value="NZ_JXLC01000014.1"/>
</dbReference>
<dbReference type="SMART" id="SM00903">
    <property type="entry name" value="Flavin_Reduct"/>
    <property type="match status" value="1"/>
</dbReference>
<evidence type="ECO:0000313" key="7">
    <source>
        <dbReference type="EMBL" id="OJG91436.1"/>
    </source>
</evidence>
<dbReference type="AlphaFoldDB" id="A0A0S3KBM3"/>
<organism evidence="7 9">
    <name type="scientific">Enterococcus silesiacus</name>
    <dbReference type="NCBI Taxonomy" id="332949"/>
    <lineage>
        <taxon>Bacteria</taxon>
        <taxon>Bacillati</taxon>
        <taxon>Bacillota</taxon>
        <taxon>Bacilli</taxon>
        <taxon>Lactobacillales</taxon>
        <taxon>Enterococcaceae</taxon>
        <taxon>Enterococcus</taxon>
    </lineage>
</organism>
<protein>
    <recommendedName>
        <fullName evidence="5">Flavin reductase like domain-containing protein</fullName>
    </recommendedName>
</protein>
<keyword evidence="2" id="KW-0285">Flavoprotein</keyword>
<dbReference type="OrthoDB" id="9794638at2"/>
<dbReference type="PANTHER" id="PTHR33798">
    <property type="entry name" value="FLAVOPROTEIN OXYGENASE"/>
    <property type="match status" value="1"/>
</dbReference>
<dbReference type="GO" id="GO:0016646">
    <property type="term" value="F:oxidoreductase activity, acting on the CH-NH group of donors, NAD or NADP as acceptor"/>
    <property type="evidence" value="ECO:0007669"/>
    <property type="project" value="UniProtKB-ARBA"/>
</dbReference>
<comment type="similarity">
    <text evidence="4">Belongs to the flavoredoxin family.</text>
</comment>
<proteinExistence type="inferred from homology"/>
<evidence type="ECO:0000256" key="4">
    <source>
        <dbReference type="ARBA" id="ARBA00038054"/>
    </source>
</evidence>
<evidence type="ECO:0000313" key="9">
    <source>
        <dbReference type="Proteomes" id="UP000183039"/>
    </source>
</evidence>
<evidence type="ECO:0000256" key="1">
    <source>
        <dbReference type="ARBA" id="ARBA00001917"/>
    </source>
</evidence>
<dbReference type="EMBL" id="JXLC01000014">
    <property type="protein sequence ID" value="OJG91436.1"/>
    <property type="molecule type" value="Genomic_DNA"/>
</dbReference>
<dbReference type="KEGG" id="ess:ATZ33_09855"/>
<dbReference type="Proteomes" id="UP000183039">
    <property type="component" value="Unassembled WGS sequence"/>
</dbReference>
<dbReference type="Proteomes" id="UP000065511">
    <property type="component" value="Chromosome"/>
</dbReference>
<reference evidence="7 9" key="1">
    <citation type="submission" date="2014-12" db="EMBL/GenBank/DDBJ databases">
        <title>Draft genome sequences of 29 type strains of Enterococci.</title>
        <authorList>
            <person name="Zhong Z."/>
            <person name="Sun Z."/>
            <person name="Liu W."/>
            <person name="Zhang W."/>
            <person name="Zhang H."/>
        </authorList>
    </citation>
    <scope>NUCLEOTIDE SEQUENCE [LARGE SCALE GENOMIC DNA]</scope>
    <source>
        <strain evidence="7 9">DSM 22801</strain>
    </source>
</reference>
<dbReference type="SUPFAM" id="SSF50475">
    <property type="entry name" value="FMN-binding split barrel"/>
    <property type="match status" value="1"/>
</dbReference>
<evidence type="ECO:0000313" key="6">
    <source>
        <dbReference type="EMBL" id="ALS01663.1"/>
    </source>
</evidence>
<dbReference type="InterPro" id="IPR002563">
    <property type="entry name" value="Flavin_Rdtase-like_dom"/>
</dbReference>
<sequence length="206" mass="23405">MLHYPTSDLSAKQAYKFLSGSIIPRPIAWVTTLNQERHMINAAPFSFFNAAASDIPLVTLSIIRRNGEMKDTARNILETRELVIHLVNDSVVESMNQTAASLQPDKSEITVNEIETIASKSVTVPGIKAAPIRMEARLHQYVPVKNHEEQIITDLFIVEITDFYFDKQLFDLENEYILPEVFQPIARLAGNTYAHIDHLFDLKRPN</sequence>
<feature type="domain" description="Flavin reductase like" evidence="5">
    <location>
        <begin position="20"/>
        <end position="171"/>
    </location>
</feature>
<reference evidence="6 8" key="2">
    <citation type="submission" date="2015-12" db="EMBL/GenBank/DDBJ databases">
        <authorList>
            <person name="Lauer A."/>
            <person name="Humrighouse B."/>
            <person name="Loparev V."/>
            <person name="Shewmaker P.L."/>
            <person name="Whitney A.M."/>
            <person name="McLaughlin R.W."/>
        </authorList>
    </citation>
    <scope>NUCLEOTIDE SEQUENCE [LARGE SCALE GENOMIC DNA]</scope>
    <source>
        <strain evidence="6 8">LMG 23085</strain>
    </source>
</reference>
<dbReference type="GO" id="GO:0010181">
    <property type="term" value="F:FMN binding"/>
    <property type="evidence" value="ECO:0007669"/>
    <property type="project" value="InterPro"/>
</dbReference>
<dbReference type="Pfam" id="PF01613">
    <property type="entry name" value="Flavin_Reduct"/>
    <property type="match status" value="1"/>
</dbReference>
<evidence type="ECO:0000259" key="5">
    <source>
        <dbReference type="SMART" id="SM00903"/>
    </source>
</evidence>
<gene>
    <name evidence="6" type="ORF">ATZ33_09855</name>
    <name evidence="7" type="ORF">RV15_GL000713</name>
</gene>
<keyword evidence="8" id="KW-1185">Reference proteome</keyword>
<comment type="cofactor">
    <cofactor evidence="1">
        <name>FMN</name>
        <dbReference type="ChEBI" id="CHEBI:58210"/>
    </cofactor>
</comment>
<dbReference type="PANTHER" id="PTHR33798:SF5">
    <property type="entry name" value="FLAVIN REDUCTASE LIKE DOMAIN-CONTAINING PROTEIN"/>
    <property type="match status" value="1"/>
</dbReference>
<name>A0A0S3KBM3_9ENTE</name>
<accession>A0A0S3KBM3</accession>
<keyword evidence="3" id="KW-0288">FMN</keyword>
<dbReference type="EMBL" id="CP013614">
    <property type="protein sequence ID" value="ALS01663.1"/>
    <property type="molecule type" value="Genomic_DNA"/>
</dbReference>
<evidence type="ECO:0000313" key="8">
    <source>
        <dbReference type="Proteomes" id="UP000065511"/>
    </source>
</evidence>
<dbReference type="Gene3D" id="2.30.110.10">
    <property type="entry name" value="Electron Transport, Fmn-binding Protein, Chain A"/>
    <property type="match status" value="1"/>
</dbReference>